<dbReference type="AlphaFoldDB" id="A0A9X4QSL3"/>
<dbReference type="Gene3D" id="2.60.120.40">
    <property type="match status" value="1"/>
</dbReference>
<keyword evidence="3" id="KW-1185">Reference proteome</keyword>
<evidence type="ECO:0000313" key="2">
    <source>
        <dbReference type="EMBL" id="MDG0809443.1"/>
    </source>
</evidence>
<dbReference type="InterPro" id="IPR008983">
    <property type="entry name" value="Tumour_necrosis_fac-like_dom"/>
</dbReference>
<dbReference type="RefSeq" id="WP_277533061.1">
    <property type="nucleotide sequence ID" value="NZ_JAPDIA010000003.1"/>
</dbReference>
<reference evidence="2" key="1">
    <citation type="submission" date="2022-10" db="EMBL/GenBank/DDBJ databases">
        <title>Comparative genomic analysis of Cohnella hashimotonis sp. nov., isolated from the International Space Station.</title>
        <authorList>
            <person name="Simpson A."/>
            <person name="Venkateswaran K."/>
        </authorList>
    </citation>
    <scope>NUCLEOTIDE SEQUENCE</scope>
    <source>
        <strain evidence="2">DSM 28161</strain>
    </source>
</reference>
<protein>
    <recommendedName>
        <fullName evidence="1">BclA C-terminal domain-containing protein</fullName>
    </recommendedName>
</protein>
<sequence>MANASVFGGADVPFSNNGPLFGDVVHIAGMTTFSVPNAGIYKINYSLSITAGIGSAMAIAVNGVVDPSTVVNVLVATGNVSGVAYLNLAAGDVITLRNNSMVPLTLGLSPGVGAQLVIEQVA</sequence>
<comment type="caution">
    <text evidence="2">The sequence shown here is derived from an EMBL/GenBank/DDBJ whole genome shotgun (WGS) entry which is preliminary data.</text>
</comment>
<dbReference type="EMBL" id="JAPDIA010000003">
    <property type="protein sequence ID" value="MDG0809443.1"/>
    <property type="molecule type" value="Genomic_DNA"/>
</dbReference>
<evidence type="ECO:0000313" key="3">
    <source>
        <dbReference type="Proteomes" id="UP001153404"/>
    </source>
</evidence>
<dbReference type="Pfam" id="PF18573">
    <property type="entry name" value="BclA_C"/>
    <property type="match status" value="1"/>
</dbReference>
<accession>A0A9X4QSL3</accession>
<organism evidence="2 3">
    <name type="scientific">Cohnella rhizosphaerae</name>
    <dbReference type="NCBI Taxonomy" id="1457232"/>
    <lineage>
        <taxon>Bacteria</taxon>
        <taxon>Bacillati</taxon>
        <taxon>Bacillota</taxon>
        <taxon>Bacilli</taxon>
        <taxon>Bacillales</taxon>
        <taxon>Paenibacillaceae</taxon>
        <taxon>Cohnella</taxon>
    </lineage>
</organism>
<name>A0A9X4QSL3_9BACL</name>
<proteinExistence type="predicted"/>
<evidence type="ECO:0000259" key="1">
    <source>
        <dbReference type="Pfam" id="PF18573"/>
    </source>
</evidence>
<dbReference type="InterPro" id="IPR041415">
    <property type="entry name" value="BclA_C"/>
</dbReference>
<gene>
    <name evidence="2" type="ORF">OMP40_08805</name>
</gene>
<dbReference type="Proteomes" id="UP001153404">
    <property type="component" value="Unassembled WGS sequence"/>
</dbReference>
<feature type="domain" description="BclA C-terminal" evidence="1">
    <location>
        <begin position="6"/>
        <end position="122"/>
    </location>
</feature>